<dbReference type="RefSeq" id="WP_394471892.1">
    <property type="nucleotide sequence ID" value="NZ_JBIGHY010000006.1"/>
</dbReference>
<evidence type="ECO:0000256" key="1">
    <source>
        <dbReference type="PROSITE-ProRule" id="PRU00285"/>
    </source>
</evidence>
<dbReference type="InterPro" id="IPR002068">
    <property type="entry name" value="A-crystallin/Hsp20_dom"/>
</dbReference>
<keyword evidence="6" id="KW-1185">Reference proteome</keyword>
<dbReference type="SUPFAM" id="SSF49764">
    <property type="entry name" value="HSP20-like chaperones"/>
    <property type="match status" value="1"/>
</dbReference>
<dbReference type="InterPro" id="IPR008978">
    <property type="entry name" value="HSP20-like_chaperone"/>
</dbReference>
<proteinExistence type="inferred from homology"/>
<dbReference type="Pfam" id="PF00011">
    <property type="entry name" value="HSP20"/>
    <property type="match status" value="1"/>
</dbReference>
<dbReference type="PANTHER" id="PTHR11527">
    <property type="entry name" value="HEAT-SHOCK PROTEIN 20 FAMILY MEMBER"/>
    <property type="match status" value="1"/>
</dbReference>
<dbReference type="Gene3D" id="2.60.40.790">
    <property type="match status" value="1"/>
</dbReference>
<dbReference type="Proteomes" id="UP001606300">
    <property type="component" value="Unassembled WGS sequence"/>
</dbReference>
<protein>
    <submittedName>
        <fullName evidence="5">Hsp20/alpha crystallin family protein</fullName>
    </submittedName>
</protein>
<evidence type="ECO:0000256" key="2">
    <source>
        <dbReference type="RuleBase" id="RU003616"/>
    </source>
</evidence>
<evidence type="ECO:0000259" key="4">
    <source>
        <dbReference type="PROSITE" id="PS01031"/>
    </source>
</evidence>
<dbReference type="InterPro" id="IPR031107">
    <property type="entry name" value="Small_HSP"/>
</dbReference>
<organism evidence="5 6">
    <name type="scientific">Pelomonas dachongensis</name>
    <dbReference type="NCBI Taxonomy" id="3299029"/>
    <lineage>
        <taxon>Bacteria</taxon>
        <taxon>Pseudomonadati</taxon>
        <taxon>Pseudomonadota</taxon>
        <taxon>Betaproteobacteria</taxon>
        <taxon>Burkholderiales</taxon>
        <taxon>Sphaerotilaceae</taxon>
        <taxon>Roseateles</taxon>
    </lineage>
</organism>
<name>A0ABW7EQR3_9BURK</name>
<dbReference type="CDD" id="cd06464">
    <property type="entry name" value="ACD_sHsps-like"/>
    <property type="match status" value="1"/>
</dbReference>
<evidence type="ECO:0000256" key="3">
    <source>
        <dbReference type="SAM" id="MobiDB-lite"/>
    </source>
</evidence>
<dbReference type="PROSITE" id="PS01031">
    <property type="entry name" value="SHSP"/>
    <property type="match status" value="1"/>
</dbReference>
<sequence>MSKEITQTDKQQPAVEPSGDRANERAASPAVDVLEDETGITLLADMPGVSRDNLDLRVEGDALHIEGCVQAPTPAGLEAIYAELRVPRYRRSFTLSRELDTARIDANLKDGVLTLRIPKQVHAQPRRITVNAA</sequence>
<accession>A0ABW7EQR3</accession>
<reference evidence="5 6" key="1">
    <citation type="submission" date="2024-09" db="EMBL/GenBank/DDBJ databases">
        <title>Novel species of the genus Pelomonas and Roseateles isolated from streams.</title>
        <authorList>
            <person name="Lu H."/>
        </authorList>
    </citation>
    <scope>NUCLEOTIDE SEQUENCE [LARGE SCALE GENOMIC DNA]</scope>
    <source>
        <strain evidence="5 6">DC23W</strain>
    </source>
</reference>
<comment type="similarity">
    <text evidence="1 2">Belongs to the small heat shock protein (HSP20) family.</text>
</comment>
<dbReference type="EMBL" id="JBIGHY010000006">
    <property type="protein sequence ID" value="MFG6415828.1"/>
    <property type="molecule type" value="Genomic_DNA"/>
</dbReference>
<evidence type="ECO:0000313" key="5">
    <source>
        <dbReference type="EMBL" id="MFG6415828.1"/>
    </source>
</evidence>
<comment type="caution">
    <text evidence="5">The sequence shown here is derived from an EMBL/GenBank/DDBJ whole genome shotgun (WGS) entry which is preliminary data.</text>
</comment>
<feature type="domain" description="SHSP" evidence="4">
    <location>
        <begin position="22"/>
        <end position="133"/>
    </location>
</feature>
<gene>
    <name evidence="5" type="ORF">ACG02S_18185</name>
</gene>
<evidence type="ECO:0000313" key="6">
    <source>
        <dbReference type="Proteomes" id="UP001606300"/>
    </source>
</evidence>
<feature type="region of interest" description="Disordered" evidence="3">
    <location>
        <begin position="1"/>
        <end position="29"/>
    </location>
</feature>